<organism evidence="2 3">
    <name type="scientific">Oleoguttula mirabilis</name>
    <dbReference type="NCBI Taxonomy" id="1507867"/>
    <lineage>
        <taxon>Eukaryota</taxon>
        <taxon>Fungi</taxon>
        <taxon>Dikarya</taxon>
        <taxon>Ascomycota</taxon>
        <taxon>Pezizomycotina</taxon>
        <taxon>Dothideomycetes</taxon>
        <taxon>Dothideomycetidae</taxon>
        <taxon>Mycosphaerellales</taxon>
        <taxon>Teratosphaeriaceae</taxon>
        <taxon>Oleoguttula</taxon>
    </lineage>
</organism>
<feature type="compositionally biased region" description="Low complexity" evidence="1">
    <location>
        <begin position="130"/>
        <end position="142"/>
    </location>
</feature>
<dbReference type="AlphaFoldDB" id="A0AAV9JLG0"/>
<keyword evidence="3" id="KW-1185">Reference proteome</keyword>
<comment type="caution">
    <text evidence="2">The sequence shown here is derived from an EMBL/GenBank/DDBJ whole genome shotgun (WGS) entry which is preliminary data.</text>
</comment>
<feature type="region of interest" description="Disordered" evidence="1">
    <location>
        <begin position="130"/>
        <end position="149"/>
    </location>
</feature>
<feature type="region of interest" description="Disordered" evidence="1">
    <location>
        <begin position="333"/>
        <end position="408"/>
    </location>
</feature>
<sequence length="408" mass="45174">MSESGYGSEHHTQIDPQDVQLDYGMASPMLPPSMARNPSQQGDYSLFTGGGGLDEFAGIGGQLADPSVGRSNRHTGFYDPGGVHGDGLAVLSAVAANVQLASSPTSVMQDGYSTTSGVFVRGFDATDFRQQAASQTQRSQQSLGLPLKRGESGVPLEAQPTKHVDGDLVCPYPGCGKHKKRDCDLNRNDWKRHENSQHFLQEMWRCDVMVSAGRKCGKLLYHKNIFHTHLERKHHAELQQLFNGLSVLTEEQHIAQAASSMHLGREGNIRFWCGFCNKLIPQQEGMHNAWEQRFHHIGEHFDKDQKHIDSWICIEENKQKCFITKEERKKAKHRARVGRPDEDSDLGESGIIEPSPFGPGYTAPGAFAPPGHDPGMTAQGAMYTSNKRRRVEEDADADAVSDDDGVWR</sequence>
<gene>
    <name evidence="2" type="ORF">LTR36_002743</name>
</gene>
<name>A0AAV9JLG0_9PEZI</name>
<reference evidence="2 3" key="1">
    <citation type="submission" date="2021-11" db="EMBL/GenBank/DDBJ databases">
        <title>Black yeast isolated from Biological Soil Crust.</title>
        <authorList>
            <person name="Kurbessoian T."/>
        </authorList>
    </citation>
    <scope>NUCLEOTIDE SEQUENCE [LARGE SCALE GENOMIC DNA]</scope>
    <source>
        <strain evidence="2 3">CCFEE 5522</strain>
    </source>
</reference>
<evidence type="ECO:0000256" key="1">
    <source>
        <dbReference type="SAM" id="MobiDB-lite"/>
    </source>
</evidence>
<accession>A0AAV9JLG0</accession>
<feature type="compositionally biased region" description="Acidic residues" evidence="1">
    <location>
        <begin position="393"/>
        <end position="408"/>
    </location>
</feature>
<protein>
    <submittedName>
        <fullName evidence="2">Uncharacterized protein</fullName>
    </submittedName>
</protein>
<proteinExistence type="predicted"/>
<dbReference type="EMBL" id="JAVFHQ010000018">
    <property type="protein sequence ID" value="KAK4545789.1"/>
    <property type="molecule type" value="Genomic_DNA"/>
</dbReference>
<evidence type="ECO:0000313" key="3">
    <source>
        <dbReference type="Proteomes" id="UP001324427"/>
    </source>
</evidence>
<dbReference type="Proteomes" id="UP001324427">
    <property type="component" value="Unassembled WGS sequence"/>
</dbReference>
<evidence type="ECO:0000313" key="2">
    <source>
        <dbReference type="EMBL" id="KAK4545789.1"/>
    </source>
</evidence>